<feature type="transmembrane region" description="Helical" evidence="1">
    <location>
        <begin position="56"/>
        <end position="76"/>
    </location>
</feature>
<proteinExistence type="predicted"/>
<dbReference type="InterPro" id="IPR025962">
    <property type="entry name" value="SdpI/YhfL"/>
</dbReference>
<evidence type="ECO:0000313" key="2">
    <source>
        <dbReference type="EMBL" id="KAB2808676.1"/>
    </source>
</evidence>
<protein>
    <submittedName>
        <fullName evidence="2">SdpI family protein</fullName>
    </submittedName>
</protein>
<dbReference type="OrthoDB" id="3173919at2"/>
<dbReference type="Pfam" id="PF13630">
    <property type="entry name" value="SdpI"/>
    <property type="match status" value="1"/>
</dbReference>
<keyword evidence="1" id="KW-0472">Membrane</keyword>
<feature type="transmembrane region" description="Helical" evidence="1">
    <location>
        <begin position="83"/>
        <end position="102"/>
    </location>
</feature>
<organism evidence="2 3">
    <name type="scientific">Phaeocystidibacter luteus</name>
    <dbReference type="NCBI Taxonomy" id="911197"/>
    <lineage>
        <taxon>Bacteria</taxon>
        <taxon>Pseudomonadati</taxon>
        <taxon>Bacteroidota</taxon>
        <taxon>Flavobacteriia</taxon>
        <taxon>Flavobacteriales</taxon>
        <taxon>Phaeocystidibacteraceae</taxon>
        <taxon>Phaeocystidibacter</taxon>
    </lineage>
</organism>
<accession>A0A6N6RET4</accession>
<keyword evidence="1" id="KW-1133">Transmembrane helix</keyword>
<evidence type="ECO:0000313" key="3">
    <source>
        <dbReference type="Proteomes" id="UP000468650"/>
    </source>
</evidence>
<sequence length="112" mass="12781">MLQILSEISHNPVILVSSVILILFRILPPKEINGWYGYRTSRSMKSTIHWNFAQRFSANMFLIINLSLLAAQLIAFSIYGESMLIDVVVLGLWLVGMVYSFFQVEKNLEALS</sequence>
<dbReference type="RefSeq" id="WP_151667771.1">
    <property type="nucleotide sequence ID" value="NZ_WBVO01000008.1"/>
</dbReference>
<dbReference type="EMBL" id="WBVO01000008">
    <property type="protein sequence ID" value="KAB2808676.1"/>
    <property type="molecule type" value="Genomic_DNA"/>
</dbReference>
<name>A0A6N6RET4_9FLAO</name>
<evidence type="ECO:0000256" key="1">
    <source>
        <dbReference type="SAM" id="Phobius"/>
    </source>
</evidence>
<gene>
    <name evidence="2" type="ORF">F8C67_10340</name>
</gene>
<dbReference type="Proteomes" id="UP000468650">
    <property type="component" value="Unassembled WGS sequence"/>
</dbReference>
<reference evidence="2 3" key="1">
    <citation type="submission" date="2019-09" db="EMBL/GenBank/DDBJ databases">
        <title>Genomes of family Cryomorphaceae.</title>
        <authorList>
            <person name="Bowman J.P."/>
        </authorList>
    </citation>
    <scope>NUCLEOTIDE SEQUENCE [LARGE SCALE GENOMIC DNA]</scope>
    <source>
        <strain evidence="2 3">LMG 25704</strain>
    </source>
</reference>
<feature type="transmembrane region" description="Helical" evidence="1">
    <location>
        <begin position="12"/>
        <end position="28"/>
    </location>
</feature>
<dbReference type="AlphaFoldDB" id="A0A6N6RET4"/>
<comment type="caution">
    <text evidence="2">The sequence shown here is derived from an EMBL/GenBank/DDBJ whole genome shotgun (WGS) entry which is preliminary data.</text>
</comment>
<keyword evidence="1" id="KW-0812">Transmembrane</keyword>
<keyword evidence="3" id="KW-1185">Reference proteome</keyword>